<reference evidence="13 14" key="1">
    <citation type="journal article" date="2011" name="J. Bacteriol.">
        <title>Genome sequence of strain IMCC3088, a proteorhodopsin-containing marine bacterium belonging to the OM60/NOR5 clade.</title>
        <authorList>
            <person name="Jang Y."/>
            <person name="Oh H.M."/>
            <person name="Kang I."/>
            <person name="Lee K."/>
            <person name="Yang S.J."/>
            <person name="Cho J.C."/>
        </authorList>
    </citation>
    <scope>NUCLEOTIDE SEQUENCE [LARGE SCALE GENOMIC DNA]</scope>
    <source>
        <strain evidence="13 14">IMCC3088</strain>
    </source>
</reference>
<keyword evidence="10" id="KW-0732">Signal</keyword>
<feature type="domain" description="TonB-dependent receptor-like beta-barrel" evidence="11">
    <location>
        <begin position="426"/>
        <end position="947"/>
    </location>
</feature>
<evidence type="ECO:0000313" key="13">
    <source>
        <dbReference type="EMBL" id="EGG29137.1"/>
    </source>
</evidence>
<protein>
    <submittedName>
        <fullName evidence="13">TonB-dependent receptor</fullName>
    </submittedName>
</protein>
<evidence type="ECO:0000256" key="9">
    <source>
        <dbReference type="RuleBase" id="RU003357"/>
    </source>
</evidence>
<keyword evidence="5 9" id="KW-0798">TonB box</keyword>
<feature type="signal peptide" evidence="10">
    <location>
        <begin position="1"/>
        <end position="25"/>
    </location>
</feature>
<sequence length="989" mass="108021">MNLFKLTPMSLAVAAVVSLPFVSYAQDEEQAKDGIEEVLVTGSRIKRPDNADSSMPMVSLGEEQIELTGSINVYDILNEIPQAGAAGSTRGNSNFTVGSSGINTVNLRGLGDSRTLTLVNGRRWVPGIPGTSIVDLNSIPADLIERLEIITGGASSVYGSDAVAGVVNVILRDDYEGVTVEAMSGAYNKGDGDTSSFSITAGSNFSDGKGNAIVNLRVDEQGSVFARDRKPYTGNDVFYYGYYYGADYGAPYDSLVEDPAYSSYIPQGRFFPSGNIADGTGLLTFDCSERNEYRVLSSDTVVDYSAAGGGAACGFNRTYFRQLEVPIDRKSLYSKLTYDFSDNHKGFTEISFTSVQSVSALEPFPMSSEDVYGGLGTFGYHYENPYVPQEIADAAVAANAGNPDWNGHIPFIRRLEEVGARGASNTRETLRVAFGSQGALFGLDYDWYYQYGKASRDQLSGGQFNALAFRDALDAEVDSSGNIVCADPVARAAGCVPINLFGIGSITPEMADWVRYRPSTTSELEQRVFAMNFTGSFDLLDREISYAFGFERRDERSEDVPDDLQQKGLHGGNRIPATYGSFDVDGVYLEALIPLLSEIPLVEALNLEMAYRQDDYSTTGTVDATKLGLNWMINDQFRFRAVWAESVRAPSIDDLFAGQAQTYTSISDPCSGVGTATEVNMDPTVVANCLSIPDVAATAAAGTYNPDSGQIEPGFFYTQPDIQGISGFVGGNPDLEEETADTETFGLVWTPSYIDGLVVSLDYYKIEIENVISSISATRLINTCFESLNFSTEAACNGHERFPGTGKLRYWYSYGINQSAYETEGYDLSARYRFDSLGIVPGQLDISAIYTRLDTNKYDASPGANDEFDYAGEVGYNEDKLKLSLVWSYDEWLLSVDTTYYGEALDDVGQSASDYSLNAIDAITYVDLQARYSVDDKWSVYLGVDNVTNEQPPFCPTCKNETTPGSNYTGSQYRVWDSRYTYGGVKYRF</sequence>
<name>F3L3E5_9GAMM</name>
<comment type="caution">
    <text evidence="13">The sequence shown here is derived from an EMBL/GenBank/DDBJ whole genome shotgun (WGS) entry which is preliminary data.</text>
</comment>
<keyword evidence="3 8" id="KW-1134">Transmembrane beta strand</keyword>
<feature type="domain" description="TonB-dependent receptor plug" evidence="12">
    <location>
        <begin position="51"/>
        <end position="166"/>
    </location>
</feature>
<dbReference type="eggNOG" id="COG4771">
    <property type="taxonomic scope" value="Bacteria"/>
</dbReference>
<comment type="similarity">
    <text evidence="8 9">Belongs to the TonB-dependent receptor family.</text>
</comment>
<evidence type="ECO:0000256" key="7">
    <source>
        <dbReference type="ARBA" id="ARBA00023237"/>
    </source>
</evidence>
<keyword evidence="6 8" id="KW-0472">Membrane</keyword>
<evidence type="ECO:0000256" key="8">
    <source>
        <dbReference type="PROSITE-ProRule" id="PRU01360"/>
    </source>
</evidence>
<dbReference type="InterPro" id="IPR036942">
    <property type="entry name" value="Beta-barrel_TonB_sf"/>
</dbReference>
<evidence type="ECO:0000256" key="6">
    <source>
        <dbReference type="ARBA" id="ARBA00023136"/>
    </source>
</evidence>
<dbReference type="EMBL" id="AEIG01000063">
    <property type="protein sequence ID" value="EGG29137.1"/>
    <property type="molecule type" value="Genomic_DNA"/>
</dbReference>
<dbReference type="PROSITE" id="PS52016">
    <property type="entry name" value="TONB_DEPENDENT_REC_3"/>
    <property type="match status" value="1"/>
</dbReference>
<keyword evidence="4 8" id="KW-0812">Transmembrane</keyword>
<dbReference type="InterPro" id="IPR000531">
    <property type="entry name" value="Beta-barrel_TonB"/>
</dbReference>
<evidence type="ECO:0000256" key="4">
    <source>
        <dbReference type="ARBA" id="ARBA00022692"/>
    </source>
</evidence>
<dbReference type="Gene3D" id="2.40.170.20">
    <property type="entry name" value="TonB-dependent receptor, beta-barrel domain"/>
    <property type="match status" value="1"/>
</dbReference>
<dbReference type="STRING" id="2518989.IMCC3088_2137"/>
<dbReference type="InterPro" id="IPR039426">
    <property type="entry name" value="TonB-dep_rcpt-like"/>
</dbReference>
<dbReference type="Pfam" id="PF00593">
    <property type="entry name" value="TonB_dep_Rec_b-barrel"/>
    <property type="match status" value="1"/>
</dbReference>
<keyword evidence="14" id="KW-1185">Reference proteome</keyword>
<evidence type="ECO:0000259" key="12">
    <source>
        <dbReference type="Pfam" id="PF07715"/>
    </source>
</evidence>
<evidence type="ECO:0000256" key="2">
    <source>
        <dbReference type="ARBA" id="ARBA00022448"/>
    </source>
</evidence>
<evidence type="ECO:0000313" key="14">
    <source>
        <dbReference type="Proteomes" id="UP000005615"/>
    </source>
</evidence>
<dbReference type="InterPro" id="IPR037066">
    <property type="entry name" value="Plug_dom_sf"/>
</dbReference>
<evidence type="ECO:0000256" key="5">
    <source>
        <dbReference type="ARBA" id="ARBA00023077"/>
    </source>
</evidence>
<evidence type="ECO:0000256" key="1">
    <source>
        <dbReference type="ARBA" id="ARBA00004571"/>
    </source>
</evidence>
<evidence type="ECO:0000259" key="11">
    <source>
        <dbReference type="Pfam" id="PF00593"/>
    </source>
</evidence>
<gene>
    <name evidence="13" type="ORF">IMCC3088_2137</name>
</gene>
<dbReference type="AlphaFoldDB" id="F3L3E5"/>
<dbReference type="Pfam" id="PF07715">
    <property type="entry name" value="Plug"/>
    <property type="match status" value="1"/>
</dbReference>
<keyword evidence="2 8" id="KW-0813">Transport</keyword>
<dbReference type="RefSeq" id="WP_009576314.1">
    <property type="nucleotide sequence ID" value="NZ_AEIG01000063.1"/>
</dbReference>
<feature type="chain" id="PRO_5003302303" evidence="10">
    <location>
        <begin position="26"/>
        <end position="989"/>
    </location>
</feature>
<evidence type="ECO:0000256" key="3">
    <source>
        <dbReference type="ARBA" id="ARBA00022452"/>
    </source>
</evidence>
<keyword evidence="7 8" id="KW-0998">Cell outer membrane</keyword>
<dbReference type="GO" id="GO:0009279">
    <property type="term" value="C:cell outer membrane"/>
    <property type="evidence" value="ECO:0007669"/>
    <property type="project" value="UniProtKB-SubCell"/>
</dbReference>
<dbReference type="Proteomes" id="UP000005615">
    <property type="component" value="Unassembled WGS sequence"/>
</dbReference>
<proteinExistence type="inferred from homology"/>
<evidence type="ECO:0000256" key="10">
    <source>
        <dbReference type="SAM" id="SignalP"/>
    </source>
</evidence>
<keyword evidence="13" id="KW-0675">Receptor</keyword>
<comment type="subcellular location">
    <subcellularLocation>
        <location evidence="1 8">Cell outer membrane</location>
        <topology evidence="1 8">Multi-pass membrane protein</topology>
    </subcellularLocation>
</comment>
<dbReference type="PANTHER" id="PTHR47234:SF2">
    <property type="entry name" value="TONB-DEPENDENT RECEPTOR"/>
    <property type="match status" value="1"/>
</dbReference>
<dbReference type="Gene3D" id="2.170.130.10">
    <property type="entry name" value="TonB-dependent receptor, plug domain"/>
    <property type="match status" value="1"/>
</dbReference>
<organism evidence="13 14">
    <name type="scientific">Aequoribacter fuscus</name>
    <dbReference type="NCBI Taxonomy" id="2518989"/>
    <lineage>
        <taxon>Bacteria</taxon>
        <taxon>Pseudomonadati</taxon>
        <taxon>Pseudomonadota</taxon>
        <taxon>Gammaproteobacteria</taxon>
        <taxon>Cellvibrionales</taxon>
        <taxon>Halieaceae</taxon>
        <taxon>Aequoribacter</taxon>
    </lineage>
</organism>
<dbReference type="InterPro" id="IPR012910">
    <property type="entry name" value="Plug_dom"/>
</dbReference>
<accession>F3L3E5</accession>
<dbReference type="SUPFAM" id="SSF56935">
    <property type="entry name" value="Porins"/>
    <property type="match status" value="1"/>
</dbReference>
<dbReference type="PANTHER" id="PTHR47234">
    <property type="match status" value="1"/>
</dbReference>